<feature type="signal peptide" evidence="1">
    <location>
        <begin position="1"/>
        <end position="20"/>
    </location>
</feature>
<evidence type="ECO:0000256" key="1">
    <source>
        <dbReference type="SAM" id="SignalP"/>
    </source>
</evidence>
<reference evidence="3 4" key="2">
    <citation type="submission" date="2016-08" db="EMBL/GenBank/DDBJ databases">
        <title>Pervasive Adenine N6-methylation of Active Genes in Fungi.</title>
        <authorList>
            <consortium name="DOE Joint Genome Institute"/>
            <person name="Mondo S.J."/>
            <person name="Dannebaum R.O."/>
            <person name="Kuo R.C."/>
            <person name="Labutti K."/>
            <person name="Haridas S."/>
            <person name="Kuo A."/>
            <person name="Salamov A."/>
            <person name="Ahrendt S.R."/>
            <person name="Lipzen A."/>
            <person name="Sullivan W."/>
            <person name="Andreopoulos W.B."/>
            <person name="Clum A."/>
            <person name="Lindquist E."/>
            <person name="Daum C."/>
            <person name="Ramamoorthy G.K."/>
            <person name="Gryganskyi A."/>
            <person name="Culley D."/>
            <person name="Magnuson J.K."/>
            <person name="James T.Y."/>
            <person name="O'Malley M.A."/>
            <person name="Stajich J.E."/>
            <person name="Spatafora J.W."/>
            <person name="Visel A."/>
            <person name="Grigoriev I.V."/>
        </authorList>
    </citation>
    <scope>NUCLEOTIDE SEQUENCE [LARGE SCALE GENOMIC DNA]</scope>
    <source>
        <strain evidence="3 4">S4</strain>
    </source>
</reference>
<keyword evidence="1" id="KW-0732">Signal</keyword>
<accession>A0A1Y1X4L9</accession>
<dbReference type="Pfam" id="PF05838">
    <property type="entry name" value="Glyco_hydro_108"/>
    <property type="match status" value="1"/>
</dbReference>
<dbReference type="EMBL" id="MCFG01000136">
    <property type="protein sequence ID" value="ORX80759.1"/>
    <property type="molecule type" value="Genomic_DNA"/>
</dbReference>
<feature type="chain" id="PRO_5012124009" description="TtsA-like Glycoside hydrolase family 108 domain-containing protein" evidence="1">
    <location>
        <begin position="21"/>
        <end position="341"/>
    </location>
</feature>
<dbReference type="OrthoDB" id="2251794at2759"/>
<dbReference type="Proteomes" id="UP000193944">
    <property type="component" value="Unassembled WGS sequence"/>
</dbReference>
<dbReference type="Gene3D" id="1.20.141.10">
    <property type="entry name" value="Chitosanase, subunit A, domain 1"/>
    <property type="match status" value="1"/>
</dbReference>
<dbReference type="InterPro" id="IPR023346">
    <property type="entry name" value="Lysozyme-like_dom_sf"/>
</dbReference>
<keyword evidence="4" id="KW-1185">Reference proteome</keyword>
<dbReference type="SUPFAM" id="SSF53955">
    <property type="entry name" value="Lysozyme-like"/>
    <property type="match status" value="1"/>
</dbReference>
<evidence type="ECO:0000259" key="2">
    <source>
        <dbReference type="Pfam" id="PF05838"/>
    </source>
</evidence>
<proteinExistence type="predicted"/>
<dbReference type="InterPro" id="IPR008565">
    <property type="entry name" value="TtsA-like_GH18_dom"/>
</dbReference>
<protein>
    <recommendedName>
        <fullName evidence="2">TtsA-like Glycoside hydrolase family 108 domain-containing protein</fullName>
    </recommendedName>
</protein>
<sequence length="341" mass="38512">MRFSYKLLTVFLVSPSFVFGRTDDRCFKQVGNKKIEGVCVYDYQCEKQRGQIASVEKYEGSYPNWPCPNDPDNVICCIKSVTKLTNGDTLRNDAPGRCININYCNTNDNYLISSPECPGSQQVQLCVPNINKESDNNVVIGNDVPVTNTCPTVRNPNATKSGKSKAYESLPQIFQNEGLCQNMSDDRGNQMNGRIGYTCMGVTPSTGWENKKYYQYALSRCSNDPVLFIKCAFDLNKEKFKESTSNLYAQRFGSIAGCDSIPQPAYFVCLDLSLNGPYRARDIIRENPIGNMSSKEYARKLNDISRQDFIDAAYSNASQYQFLQGWLNRCAARDKYIDNYC</sequence>
<reference evidence="3 4" key="1">
    <citation type="submission" date="2016-08" db="EMBL/GenBank/DDBJ databases">
        <title>A Parts List for Fungal Cellulosomes Revealed by Comparative Genomics.</title>
        <authorList>
            <consortium name="DOE Joint Genome Institute"/>
            <person name="Haitjema C.H."/>
            <person name="Gilmore S.P."/>
            <person name="Henske J.K."/>
            <person name="Solomon K.V."/>
            <person name="De Groot R."/>
            <person name="Kuo A."/>
            <person name="Mondo S.J."/>
            <person name="Salamov A.A."/>
            <person name="Labutti K."/>
            <person name="Zhao Z."/>
            <person name="Chiniquy J."/>
            <person name="Barry K."/>
            <person name="Brewer H.M."/>
            <person name="Purvine S.O."/>
            <person name="Wright A.T."/>
            <person name="Boxma B."/>
            <person name="Van Alen T."/>
            <person name="Hackstein J.H."/>
            <person name="Baker S.E."/>
            <person name="Grigoriev I.V."/>
            <person name="O'Malley M.A."/>
        </authorList>
    </citation>
    <scope>NUCLEOTIDE SEQUENCE [LARGE SCALE GENOMIC DNA]</scope>
    <source>
        <strain evidence="3 4">S4</strain>
    </source>
</reference>
<dbReference type="AlphaFoldDB" id="A0A1Y1X4L9"/>
<evidence type="ECO:0000313" key="3">
    <source>
        <dbReference type="EMBL" id="ORX80759.1"/>
    </source>
</evidence>
<feature type="domain" description="TtsA-like Glycoside hydrolase family 108" evidence="2">
    <location>
        <begin position="172"/>
        <end position="275"/>
    </location>
</feature>
<gene>
    <name evidence="3" type="ORF">BCR32DRAFT_327577</name>
</gene>
<name>A0A1Y1X4L9_9FUNG</name>
<evidence type="ECO:0000313" key="4">
    <source>
        <dbReference type="Proteomes" id="UP000193944"/>
    </source>
</evidence>
<comment type="caution">
    <text evidence="3">The sequence shown here is derived from an EMBL/GenBank/DDBJ whole genome shotgun (WGS) entry which is preliminary data.</text>
</comment>
<organism evidence="3 4">
    <name type="scientific">Anaeromyces robustus</name>
    <dbReference type="NCBI Taxonomy" id="1754192"/>
    <lineage>
        <taxon>Eukaryota</taxon>
        <taxon>Fungi</taxon>
        <taxon>Fungi incertae sedis</taxon>
        <taxon>Chytridiomycota</taxon>
        <taxon>Chytridiomycota incertae sedis</taxon>
        <taxon>Neocallimastigomycetes</taxon>
        <taxon>Neocallimastigales</taxon>
        <taxon>Neocallimastigaceae</taxon>
        <taxon>Anaeromyces</taxon>
    </lineage>
</organism>